<name>A0A286AE87_9SPHI</name>
<evidence type="ECO:0008006" key="4">
    <source>
        <dbReference type="Google" id="ProtNLM"/>
    </source>
</evidence>
<dbReference type="EMBL" id="OCMT01000004">
    <property type="protein sequence ID" value="SOD20212.1"/>
    <property type="molecule type" value="Genomic_DNA"/>
</dbReference>
<evidence type="ECO:0000256" key="1">
    <source>
        <dbReference type="SAM" id="SignalP"/>
    </source>
</evidence>
<accession>A0A286AE87</accession>
<feature type="chain" id="PRO_5012267518" description="C1q domain-containing protein" evidence="1">
    <location>
        <begin position="30"/>
        <end position="254"/>
    </location>
</feature>
<dbReference type="Gene3D" id="2.60.120.40">
    <property type="match status" value="1"/>
</dbReference>
<gene>
    <name evidence="2" type="ORF">SAMN06297358_3925</name>
</gene>
<sequence>MLTCDLLKIKTMKKIFTFLLSMLSLAAAAQYVGVNTTSPAANLQILGKPANTTVADGVITPRLTRAQLIAKTAYGADQVGAMVYVSDLSGATNAATANVLAIGHYYFNGTTWLQFQPQLYAFHASKNTNNEINDDAGGEVVIDGWNVEHYDTNNWFNTSNGRFTPKLAGYYRVNFNVAMYYASSRLRFALLYKNGSPYAYGNVAHGGIYSSTLSVVVYMNGTTDNLSVYHSSTYRQNAPSSNAETNFQAYYIGG</sequence>
<proteinExistence type="predicted"/>
<protein>
    <recommendedName>
        <fullName evidence="4">C1q domain-containing protein</fullName>
    </recommendedName>
</protein>
<organism evidence="2 3">
    <name type="scientific">Pedobacter xixiisoli</name>
    <dbReference type="NCBI Taxonomy" id="1476464"/>
    <lineage>
        <taxon>Bacteria</taxon>
        <taxon>Pseudomonadati</taxon>
        <taxon>Bacteroidota</taxon>
        <taxon>Sphingobacteriia</taxon>
        <taxon>Sphingobacteriales</taxon>
        <taxon>Sphingobacteriaceae</taxon>
        <taxon>Pedobacter</taxon>
    </lineage>
</organism>
<keyword evidence="3" id="KW-1185">Reference proteome</keyword>
<dbReference type="InterPro" id="IPR008983">
    <property type="entry name" value="Tumour_necrosis_fac-like_dom"/>
</dbReference>
<reference evidence="3" key="1">
    <citation type="submission" date="2017-09" db="EMBL/GenBank/DDBJ databases">
        <authorList>
            <person name="Varghese N."/>
            <person name="Submissions S."/>
        </authorList>
    </citation>
    <scope>NUCLEOTIDE SEQUENCE [LARGE SCALE GENOMIC DNA]</scope>
    <source>
        <strain evidence="3">CGMCC 1.12803</strain>
    </source>
</reference>
<dbReference type="Proteomes" id="UP000219281">
    <property type="component" value="Unassembled WGS sequence"/>
</dbReference>
<evidence type="ECO:0000313" key="3">
    <source>
        <dbReference type="Proteomes" id="UP000219281"/>
    </source>
</evidence>
<keyword evidence="1" id="KW-0732">Signal</keyword>
<dbReference type="AlphaFoldDB" id="A0A286AE87"/>
<dbReference type="SUPFAM" id="SSF49842">
    <property type="entry name" value="TNF-like"/>
    <property type="match status" value="1"/>
</dbReference>
<evidence type="ECO:0000313" key="2">
    <source>
        <dbReference type="EMBL" id="SOD20212.1"/>
    </source>
</evidence>
<feature type="signal peptide" evidence="1">
    <location>
        <begin position="1"/>
        <end position="29"/>
    </location>
</feature>